<name>B8FL53_DESAL</name>
<protein>
    <submittedName>
        <fullName evidence="3">AMP-dependent Co-A ligase/synthetase</fullName>
    </submittedName>
</protein>
<dbReference type="Pfam" id="PF00501">
    <property type="entry name" value="AMP-binding"/>
    <property type="match status" value="1"/>
</dbReference>
<dbReference type="InterPro" id="IPR050237">
    <property type="entry name" value="ATP-dep_AMP-bd_enzyme"/>
</dbReference>
<dbReference type="Gene3D" id="3.30.300.30">
    <property type="match status" value="1"/>
</dbReference>
<dbReference type="InterPro" id="IPR000873">
    <property type="entry name" value="AMP-dep_synth/lig_dom"/>
</dbReference>
<dbReference type="Pfam" id="PF13193">
    <property type="entry name" value="AMP-binding_C"/>
    <property type="match status" value="1"/>
</dbReference>
<proteinExistence type="predicted"/>
<dbReference type="PROSITE" id="PS00455">
    <property type="entry name" value="AMP_BINDING"/>
    <property type="match status" value="1"/>
</dbReference>
<reference evidence="3 4" key="1">
    <citation type="journal article" date="2012" name="Environ. Microbiol.">
        <title>The genome sequence of Desulfatibacillum alkenivorans AK-01: a blueprint for anaerobic alkane oxidation.</title>
        <authorList>
            <person name="Callaghan A.V."/>
            <person name="Morris B.E."/>
            <person name="Pereira I.A."/>
            <person name="McInerney M.J."/>
            <person name="Austin R.N."/>
            <person name="Groves J.T."/>
            <person name="Kukor J.J."/>
            <person name="Suflita J.M."/>
            <person name="Young L.Y."/>
            <person name="Zylstra G.J."/>
            <person name="Wawrik B."/>
        </authorList>
    </citation>
    <scope>NUCLEOTIDE SEQUENCE [LARGE SCALE GENOMIC DNA]</scope>
    <source>
        <strain evidence="3 4">AK-01</strain>
    </source>
</reference>
<dbReference type="Gene3D" id="3.40.50.12780">
    <property type="entry name" value="N-terminal domain of ligase-like"/>
    <property type="match status" value="1"/>
</dbReference>
<dbReference type="HOGENOM" id="CLU_000022_59_0_7"/>
<evidence type="ECO:0000259" key="2">
    <source>
        <dbReference type="Pfam" id="PF13193"/>
    </source>
</evidence>
<dbReference type="eggNOG" id="COG0318">
    <property type="taxonomic scope" value="Bacteria"/>
</dbReference>
<dbReference type="GO" id="GO:0016878">
    <property type="term" value="F:acid-thiol ligase activity"/>
    <property type="evidence" value="ECO:0007669"/>
    <property type="project" value="UniProtKB-ARBA"/>
</dbReference>
<evidence type="ECO:0000259" key="1">
    <source>
        <dbReference type="Pfam" id="PF00501"/>
    </source>
</evidence>
<dbReference type="InterPro" id="IPR020845">
    <property type="entry name" value="AMP-binding_CS"/>
</dbReference>
<dbReference type="InterPro" id="IPR025110">
    <property type="entry name" value="AMP-bd_C"/>
</dbReference>
<dbReference type="PANTHER" id="PTHR43767">
    <property type="entry name" value="LONG-CHAIN-FATTY-ACID--COA LIGASE"/>
    <property type="match status" value="1"/>
</dbReference>
<keyword evidence="3" id="KW-0436">Ligase</keyword>
<dbReference type="InterPro" id="IPR045851">
    <property type="entry name" value="AMP-bd_C_sf"/>
</dbReference>
<dbReference type="PANTHER" id="PTHR43767:SF1">
    <property type="entry name" value="NONRIBOSOMAL PEPTIDE SYNTHASE PES1 (EUROFUNG)-RELATED"/>
    <property type="match status" value="1"/>
</dbReference>
<organism evidence="3 4">
    <name type="scientific">Desulfatibacillum aliphaticivorans</name>
    <dbReference type="NCBI Taxonomy" id="218208"/>
    <lineage>
        <taxon>Bacteria</taxon>
        <taxon>Pseudomonadati</taxon>
        <taxon>Thermodesulfobacteriota</taxon>
        <taxon>Desulfobacteria</taxon>
        <taxon>Desulfobacterales</taxon>
        <taxon>Desulfatibacillaceae</taxon>
        <taxon>Desulfatibacillum</taxon>
    </lineage>
</organism>
<dbReference type="KEGG" id="dal:Dalk_2998"/>
<evidence type="ECO:0000313" key="3">
    <source>
        <dbReference type="EMBL" id="ACL04688.1"/>
    </source>
</evidence>
<dbReference type="AlphaFoldDB" id="B8FL53"/>
<sequence>MPHPNQPVKMRLFGRLRFFEVINETPDNPPEVTLEMSDPCFLQYTGGTTGPPKGAVLSHGNMFSNVFQFEKWLHVNHGEEVWVSGFPMFHQAGLYVSVCCMAYGGTQCLIPDPRNTDHIIGEIEKYKPTLLVNVPSLFMMLMANEKFKDLDFSTVRGCMSGAAPFPVDAANQLEGIVGKNKMVEVWGMTETSPLITVNPVKNAAKIGSVGLPLPNTKFRIVDLADGWTEVPMGEEGELICSGPQVMQGYLNKPTETTNALREHEGDLWMHTGDVGRMDDDGFVYVVDRAKDMIIVGGFKVFSSEVEDKLYQHPAIEMCALVGLPNPERPDSEIVKLFVQKSAEYADTPDEKVQEEIAAFAKEKLAPYKVPKQYEFVEAIPLTSVGKVNKKILRV</sequence>
<accession>B8FL53</accession>
<evidence type="ECO:0000313" key="4">
    <source>
        <dbReference type="Proteomes" id="UP000000739"/>
    </source>
</evidence>
<feature type="domain" description="AMP-dependent synthetase/ligase" evidence="1">
    <location>
        <begin position="28"/>
        <end position="250"/>
    </location>
</feature>
<dbReference type="Proteomes" id="UP000000739">
    <property type="component" value="Chromosome"/>
</dbReference>
<gene>
    <name evidence="3" type="ordered locus">Dalk_2998</name>
</gene>
<dbReference type="EMBL" id="CP001322">
    <property type="protein sequence ID" value="ACL04688.1"/>
    <property type="molecule type" value="Genomic_DNA"/>
</dbReference>
<dbReference type="SUPFAM" id="SSF56801">
    <property type="entry name" value="Acetyl-CoA synthetase-like"/>
    <property type="match status" value="1"/>
</dbReference>
<dbReference type="RefSeq" id="WP_015947748.1">
    <property type="nucleotide sequence ID" value="NC_011768.1"/>
</dbReference>
<keyword evidence="4" id="KW-1185">Reference proteome</keyword>
<feature type="domain" description="AMP-binding enzyme C-terminal" evidence="2">
    <location>
        <begin position="304"/>
        <end position="386"/>
    </location>
</feature>
<dbReference type="InterPro" id="IPR042099">
    <property type="entry name" value="ANL_N_sf"/>
</dbReference>